<sequence>MLGQLVGPVEASRAHDTSSTGSLASRERLCSGLGTAALAPRRQLGYIRHGNMRG</sequence>
<evidence type="ECO:0000313" key="2">
    <source>
        <dbReference type="EMBL" id="VEL44199.1"/>
    </source>
</evidence>
<evidence type="ECO:0000256" key="1">
    <source>
        <dbReference type="SAM" id="MobiDB-lite"/>
    </source>
</evidence>
<protein>
    <submittedName>
        <fullName evidence="2">Uncharacterized protein</fullName>
    </submittedName>
</protein>
<gene>
    <name evidence="2" type="ORF">PXEA_LOCUS37639</name>
</gene>
<reference evidence="2" key="1">
    <citation type="submission" date="2018-11" db="EMBL/GenBank/DDBJ databases">
        <authorList>
            <consortium name="Pathogen Informatics"/>
        </authorList>
    </citation>
    <scope>NUCLEOTIDE SEQUENCE</scope>
</reference>
<name>A0A448XSX3_9PLAT</name>
<accession>A0A448XSX3</accession>
<dbReference type="EMBL" id="CAAALY010291707">
    <property type="protein sequence ID" value="VEL44199.1"/>
    <property type="molecule type" value="Genomic_DNA"/>
</dbReference>
<feature type="region of interest" description="Disordered" evidence="1">
    <location>
        <begin position="1"/>
        <end position="26"/>
    </location>
</feature>
<organism evidence="2 3">
    <name type="scientific">Protopolystoma xenopodis</name>
    <dbReference type="NCBI Taxonomy" id="117903"/>
    <lineage>
        <taxon>Eukaryota</taxon>
        <taxon>Metazoa</taxon>
        <taxon>Spiralia</taxon>
        <taxon>Lophotrochozoa</taxon>
        <taxon>Platyhelminthes</taxon>
        <taxon>Monogenea</taxon>
        <taxon>Polyopisthocotylea</taxon>
        <taxon>Polystomatidea</taxon>
        <taxon>Polystomatidae</taxon>
        <taxon>Protopolystoma</taxon>
    </lineage>
</organism>
<evidence type="ECO:0000313" key="3">
    <source>
        <dbReference type="Proteomes" id="UP000784294"/>
    </source>
</evidence>
<dbReference type="Proteomes" id="UP000784294">
    <property type="component" value="Unassembled WGS sequence"/>
</dbReference>
<dbReference type="AlphaFoldDB" id="A0A448XSX3"/>
<proteinExistence type="predicted"/>
<comment type="caution">
    <text evidence="2">The sequence shown here is derived from an EMBL/GenBank/DDBJ whole genome shotgun (WGS) entry which is preliminary data.</text>
</comment>
<keyword evidence="3" id="KW-1185">Reference proteome</keyword>